<dbReference type="Gene3D" id="3.10.20.30">
    <property type="match status" value="1"/>
</dbReference>
<dbReference type="PROSITE" id="PS00197">
    <property type="entry name" value="2FE2S_FER_1"/>
    <property type="match status" value="1"/>
</dbReference>
<dbReference type="InterPro" id="IPR012675">
    <property type="entry name" value="Beta-grasp_dom_sf"/>
</dbReference>
<evidence type="ECO:0000256" key="5">
    <source>
        <dbReference type="ARBA" id="ARBA00023004"/>
    </source>
</evidence>
<dbReference type="GO" id="GO:0051537">
    <property type="term" value="F:2 iron, 2 sulfur cluster binding"/>
    <property type="evidence" value="ECO:0007669"/>
    <property type="project" value="UniProtKB-KW"/>
</dbReference>
<keyword evidence="5" id="KW-0408">Iron</keyword>
<dbReference type="InterPro" id="IPR017927">
    <property type="entry name" value="FAD-bd_FR_type"/>
</dbReference>
<dbReference type="CDD" id="cd06185">
    <property type="entry name" value="PDR_like"/>
    <property type="match status" value="1"/>
</dbReference>
<dbReference type="InterPro" id="IPR001041">
    <property type="entry name" value="2Fe-2S_ferredoxin-type"/>
</dbReference>
<feature type="domain" description="2Fe-2S ferredoxin-type" evidence="7">
    <location>
        <begin position="254"/>
        <end position="339"/>
    </location>
</feature>
<evidence type="ECO:0000313" key="10">
    <source>
        <dbReference type="Proteomes" id="UP000010105"/>
    </source>
</evidence>
<feature type="domain" description="FAD-binding FR-type" evidence="8">
    <location>
        <begin position="23"/>
        <end position="128"/>
    </location>
</feature>
<evidence type="ECO:0000256" key="2">
    <source>
        <dbReference type="ARBA" id="ARBA00022714"/>
    </source>
</evidence>
<dbReference type="CDD" id="cd00207">
    <property type="entry name" value="fer2"/>
    <property type="match status" value="1"/>
</dbReference>
<dbReference type="Gene3D" id="2.40.30.10">
    <property type="entry name" value="Translation factors"/>
    <property type="match status" value="1"/>
</dbReference>
<dbReference type="PRINTS" id="PR00409">
    <property type="entry name" value="PHDIOXRDTASE"/>
</dbReference>
<dbReference type="GO" id="GO:0016491">
    <property type="term" value="F:oxidoreductase activity"/>
    <property type="evidence" value="ECO:0007669"/>
    <property type="project" value="UniProtKB-KW"/>
</dbReference>
<dbReference type="GO" id="GO:0046872">
    <property type="term" value="F:metal ion binding"/>
    <property type="evidence" value="ECO:0007669"/>
    <property type="project" value="UniProtKB-KW"/>
</dbReference>
<dbReference type="STRING" id="1229205.BUPH_06792"/>
<name>K0DJW9_9BURK</name>
<dbReference type="Proteomes" id="UP000010105">
    <property type="component" value="Chromosome 1"/>
</dbReference>
<keyword evidence="4" id="KW-0560">Oxidoreductase</keyword>
<dbReference type="InterPro" id="IPR039261">
    <property type="entry name" value="FNR_nucleotide-bd"/>
</dbReference>
<keyword evidence="3" id="KW-0479">Metal-binding</keyword>
<dbReference type="Pfam" id="PF00175">
    <property type="entry name" value="NAD_binding_1"/>
    <property type="match status" value="1"/>
</dbReference>
<evidence type="ECO:0000256" key="4">
    <source>
        <dbReference type="ARBA" id="ARBA00023002"/>
    </source>
</evidence>
<dbReference type="PROSITE" id="PS51085">
    <property type="entry name" value="2FE2S_FER_2"/>
    <property type="match status" value="1"/>
</dbReference>
<dbReference type="InterPro" id="IPR008333">
    <property type="entry name" value="Cbr1-like_FAD-bd_dom"/>
</dbReference>
<evidence type="ECO:0000259" key="7">
    <source>
        <dbReference type="PROSITE" id="PS51085"/>
    </source>
</evidence>
<dbReference type="InterPro" id="IPR006058">
    <property type="entry name" value="2Fe2S_fd_BS"/>
</dbReference>
<dbReference type="Pfam" id="PF00111">
    <property type="entry name" value="Fer2"/>
    <property type="match status" value="1"/>
</dbReference>
<protein>
    <submittedName>
        <fullName evidence="9">Ferredoxin</fullName>
    </submittedName>
</protein>
<dbReference type="PANTHER" id="PTHR47354:SF1">
    <property type="entry name" value="CARNITINE MONOOXYGENASE REDUCTASE SUBUNIT"/>
    <property type="match status" value="1"/>
</dbReference>
<dbReference type="HOGENOM" id="CLU_003827_17_0_4"/>
<keyword evidence="6" id="KW-0411">Iron-sulfur</keyword>
<dbReference type="SUPFAM" id="SSF52343">
    <property type="entry name" value="Ferredoxin reductase-like, C-terminal NADP-linked domain"/>
    <property type="match status" value="1"/>
</dbReference>
<dbReference type="EMBL" id="CP003863">
    <property type="protein sequence ID" value="AFT86281.1"/>
    <property type="molecule type" value="Genomic_DNA"/>
</dbReference>
<dbReference type="AlphaFoldDB" id="K0DJW9"/>
<organism evidence="9 10">
    <name type="scientific">Paraburkholderia phenoliruptrix BR3459a</name>
    <dbReference type="NCBI Taxonomy" id="1229205"/>
    <lineage>
        <taxon>Bacteria</taxon>
        <taxon>Pseudomonadati</taxon>
        <taxon>Pseudomonadota</taxon>
        <taxon>Betaproteobacteria</taxon>
        <taxon>Burkholderiales</taxon>
        <taxon>Burkholderiaceae</taxon>
        <taxon>Paraburkholderia</taxon>
    </lineage>
</organism>
<evidence type="ECO:0000313" key="9">
    <source>
        <dbReference type="EMBL" id="AFT86281.1"/>
    </source>
</evidence>
<evidence type="ECO:0000259" key="8">
    <source>
        <dbReference type="PROSITE" id="PS51384"/>
    </source>
</evidence>
<proteinExistence type="predicted"/>
<dbReference type="InterPro" id="IPR017938">
    <property type="entry name" value="Riboflavin_synthase-like_b-brl"/>
</dbReference>
<dbReference type="Gene3D" id="3.40.50.80">
    <property type="entry name" value="Nucleotide-binding domain of ferredoxin-NADP reductase (FNR) module"/>
    <property type="match status" value="1"/>
</dbReference>
<gene>
    <name evidence="9" type="ORF">BUPH_06792</name>
</gene>
<dbReference type="PATRIC" id="fig|1229205.11.peg.2476"/>
<dbReference type="SUPFAM" id="SSF63380">
    <property type="entry name" value="Riboflavin synthase domain-like"/>
    <property type="match status" value="1"/>
</dbReference>
<evidence type="ECO:0000256" key="1">
    <source>
        <dbReference type="ARBA" id="ARBA00022630"/>
    </source>
</evidence>
<evidence type="ECO:0000256" key="6">
    <source>
        <dbReference type="ARBA" id="ARBA00023014"/>
    </source>
</evidence>
<dbReference type="SUPFAM" id="SSF54292">
    <property type="entry name" value="2Fe-2S ferredoxin-like"/>
    <property type="match status" value="1"/>
</dbReference>
<dbReference type="eggNOG" id="COG1018">
    <property type="taxonomic scope" value="Bacteria"/>
</dbReference>
<keyword evidence="1" id="KW-0285">Flavoprotein</keyword>
<dbReference type="PROSITE" id="PS51384">
    <property type="entry name" value="FAD_FR"/>
    <property type="match status" value="1"/>
</dbReference>
<dbReference type="InterPro" id="IPR001433">
    <property type="entry name" value="OxRdtase_FAD/NAD-bd"/>
</dbReference>
<dbReference type="Pfam" id="PF00970">
    <property type="entry name" value="FAD_binding_6"/>
    <property type="match status" value="1"/>
</dbReference>
<keyword evidence="2" id="KW-0001">2Fe-2S</keyword>
<sequence>MVKRATWVNSSGSLVYQGMAMSERDFELVIARKEAVATGVVRLTFARKDGLQLPTWEPGAHIDVHFASNGVDYMRQYSLCGKTADRRHWQVAVRRAVDGRGGSAHIHEVLAEGDTIRVSAPRNNFPLVRAKRYLFVAGGIGITPILPMIAEVSAAGADWRLVYCGRTAESMAFIDEVRALGGDKVSLHESELKGQLDLGALINEADSETVLYCCGPEPMLSSIDDICASWSAERVHYERFSPRDDGSIEANGAFEVEFARSKLVLTVPPDRSILELAEEHGVDIDSSCQEGVCGSCETRVLEGIPDHRDSVLSQKERAAGQTIMVCVSRSCSSRLVLDA</sequence>
<dbReference type="KEGG" id="bpx:BUPH_06792"/>
<dbReference type="PANTHER" id="PTHR47354">
    <property type="entry name" value="NADH OXIDOREDUCTASE HCR"/>
    <property type="match status" value="1"/>
</dbReference>
<reference evidence="9 10" key="1">
    <citation type="journal article" date="2012" name="J. Bacteriol.">
        <title>Complete Genome Sequence of Burkholderia phenoliruptrix BR3459a (CLA1), a Heat-Tolerant, Nitrogen-Fixing Symbiont of Mimosa flocculosa.</title>
        <authorList>
            <person name="de Oliveira Cunha C."/>
            <person name="Goda Zuleta L.F."/>
            <person name="Paula de Almeida L.G."/>
            <person name="Prioli Ciapina L."/>
            <person name="Lustrino Borges W."/>
            <person name="Pitard R.M."/>
            <person name="Baldani J.I."/>
            <person name="Straliotto R."/>
            <person name="de Faria S.M."/>
            <person name="Hungria M."/>
            <person name="Sousa Cavada B."/>
            <person name="Mercante F.M."/>
            <person name="Ribeiro de Vasconcelos A.T."/>
        </authorList>
    </citation>
    <scope>NUCLEOTIDE SEQUENCE [LARGE SCALE GENOMIC DNA]</scope>
    <source>
        <strain evidence="9 10">BR3459a</strain>
    </source>
</reference>
<dbReference type="InterPro" id="IPR036010">
    <property type="entry name" value="2Fe-2S_ferredoxin-like_sf"/>
</dbReference>
<accession>K0DJW9</accession>
<dbReference type="InterPro" id="IPR050415">
    <property type="entry name" value="MRET"/>
</dbReference>
<evidence type="ECO:0000256" key="3">
    <source>
        <dbReference type="ARBA" id="ARBA00022723"/>
    </source>
</evidence>